<reference evidence="1" key="1">
    <citation type="journal article" date="2014" name="Front. Microbiol.">
        <title>High frequency of phylogenetically diverse reductive dehalogenase-homologous genes in deep subseafloor sedimentary metagenomes.</title>
        <authorList>
            <person name="Kawai M."/>
            <person name="Futagami T."/>
            <person name="Toyoda A."/>
            <person name="Takaki Y."/>
            <person name="Nishi S."/>
            <person name="Hori S."/>
            <person name="Arai W."/>
            <person name="Tsubouchi T."/>
            <person name="Morono Y."/>
            <person name="Uchiyama I."/>
            <person name="Ito T."/>
            <person name="Fujiyama A."/>
            <person name="Inagaki F."/>
            <person name="Takami H."/>
        </authorList>
    </citation>
    <scope>NUCLEOTIDE SEQUENCE</scope>
    <source>
        <strain evidence="1">Expedition CK06-06</strain>
    </source>
</reference>
<name>X0VCJ1_9ZZZZ</name>
<gene>
    <name evidence="1" type="ORF">S01H1_52388</name>
</gene>
<proteinExistence type="predicted"/>
<evidence type="ECO:0000313" key="1">
    <source>
        <dbReference type="EMBL" id="GAG15859.1"/>
    </source>
</evidence>
<sequence length="63" mass="6936">MDGKTMPNGYAHNGCVIVEDLGWGISGKHLDFFVQKESYFYSVNALLGGAQYVNVYSNSPKCN</sequence>
<accession>X0VCJ1</accession>
<evidence type="ECO:0008006" key="2">
    <source>
        <dbReference type="Google" id="ProtNLM"/>
    </source>
</evidence>
<dbReference type="EMBL" id="BARS01033856">
    <property type="protein sequence ID" value="GAG15859.1"/>
    <property type="molecule type" value="Genomic_DNA"/>
</dbReference>
<comment type="caution">
    <text evidence="1">The sequence shown here is derived from an EMBL/GenBank/DDBJ whole genome shotgun (WGS) entry which is preliminary data.</text>
</comment>
<organism evidence="1">
    <name type="scientific">marine sediment metagenome</name>
    <dbReference type="NCBI Taxonomy" id="412755"/>
    <lineage>
        <taxon>unclassified sequences</taxon>
        <taxon>metagenomes</taxon>
        <taxon>ecological metagenomes</taxon>
    </lineage>
</organism>
<protein>
    <recommendedName>
        <fullName evidence="2">3D domain-containing protein</fullName>
    </recommendedName>
</protein>
<dbReference type="AlphaFoldDB" id="X0VCJ1"/>